<dbReference type="eggNOG" id="KOG1543">
    <property type="taxonomic scope" value="Eukaryota"/>
</dbReference>
<dbReference type="RefSeq" id="XP_005851933.1">
    <property type="nucleotide sequence ID" value="XM_005851871.1"/>
</dbReference>
<comment type="similarity">
    <text evidence="1">Belongs to the peptidase C1 family.</text>
</comment>
<dbReference type="KEGG" id="cvr:CHLNCDRAFT_18068"/>
<protein>
    <recommendedName>
        <fullName evidence="4">Peptidase C1A papain C-terminal domain-containing protein</fullName>
    </recommendedName>
</protein>
<dbReference type="PROSITE" id="PS00639">
    <property type="entry name" value="THIOL_PROTEASE_HIS"/>
    <property type="match status" value="1"/>
</dbReference>
<dbReference type="CDD" id="cd02248">
    <property type="entry name" value="Peptidase_C1A"/>
    <property type="match status" value="1"/>
</dbReference>
<dbReference type="InterPro" id="IPR013128">
    <property type="entry name" value="Peptidase_C1A"/>
</dbReference>
<dbReference type="PANTHER" id="PTHR12411">
    <property type="entry name" value="CYSTEINE PROTEASE FAMILY C1-RELATED"/>
    <property type="match status" value="1"/>
</dbReference>
<accession>E1Z3E6</accession>
<dbReference type="InterPro" id="IPR038765">
    <property type="entry name" value="Papain-like_cys_pep_sf"/>
</dbReference>
<feature type="domain" description="Peptidase C1A papain C-terminal" evidence="4">
    <location>
        <begin position="68"/>
        <end position="297"/>
    </location>
</feature>
<dbReference type="Proteomes" id="UP000008141">
    <property type="component" value="Unassembled WGS sequence"/>
</dbReference>
<feature type="region of interest" description="Disordered" evidence="3">
    <location>
        <begin position="51"/>
        <end position="72"/>
    </location>
</feature>
<evidence type="ECO:0000256" key="2">
    <source>
        <dbReference type="ARBA" id="ARBA00023157"/>
    </source>
</evidence>
<dbReference type="GeneID" id="17359206"/>
<dbReference type="GO" id="GO:0006508">
    <property type="term" value="P:proteolysis"/>
    <property type="evidence" value="ECO:0007669"/>
    <property type="project" value="InterPro"/>
</dbReference>
<dbReference type="PROSITE" id="PS00640">
    <property type="entry name" value="THIOL_PROTEASE_ASN"/>
    <property type="match status" value="1"/>
</dbReference>
<dbReference type="Pfam" id="PF00112">
    <property type="entry name" value="Peptidase_C1"/>
    <property type="match status" value="1"/>
</dbReference>
<dbReference type="InterPro" id="IPR025661">
    <property type="entry name" value="Pept_asp_AS"/>
</dbReference>
<dbReference type="STRING" id="554065.E1Z3E6"/>
<reference evidence="5 6" key="1">
    <citation type="journal article" date="2010" name="Plant Cell">
        <title>The Chlorella variabilis NC64A genome reveals adaptation to photosymbiosis, coevolution with viruses, and cryptic sex.</title>
        <authorList>
            <person name="Blanc G."/>
            <person name="Duncan G."/>
            <person name="Agarkova I."/>
            <person name="Borodovsky M."/>
            <person name="Gurnon J."/>
            <person name="Kuo A."/>
            <person name="Lindquist E."/>
            <person name="Lucas S."/>
            <person name="Pangilinan J."/>
            <person name="Polle J."/>
            <person name="Salamov A."/>
            <person name="Terry A."/>
            <person name="Yamada T."/>
            <person name="Dunigan D.D."/>
            <person name="Grigoriev I.V."/>
            <person name="Claverie J.M."/>
            <person name="Van Etten J.L."/>
        </authorList>
    </citation>
    <scope>NUCLEOTIDE SEQUENCE [LARGE SCALE GENOMIC DNA]</scope>
    <source>
        <strain evidence="5 6">NC64A</strain>
    </source>
</reference>
<dbReference type="AlphaFoldDB" id="E1Z3E6"/>
<name>E1Z3E6_CHLVA</name>
<evidence type="ECO:0000259" key="4">
    <source>
        <dbReference type="SMART" id="SM00645"/>
    </source>
</evidence>
<dbReference type="EMBL" id="GL433835">
    <property type="protein sequence ID" value="EFN59831.1"/>
    <property type="molecule type" value="Genomic_DNA"/>
</dbReference>
<evidence type="ECO:0000256" key="1">
    <source>
        <dbReference type="ARBA" id="ARBA00008455"/>
    </source>
</evidence>
<evidence type="ECO:0000256" key="3">
    <source>
        <dbReference type="SAM" id="MobiDB-lite"/>
    </source>
</evidence>
<dbReference type="OrthoDB" id="511612at2759"/>
<dbReference type="InterPro" id="IPR039417">
    <property type="entry name" value="Peptidase_C1A_papain-like"/>
</dbReference>
<evidence type="ECO:0000313" key="6">
    <source>
        <dbReference type="Proteomes" id="UP000008141"/>
    </source>
</evidence>
<proteinExistence type="inferred from homology"/>
<dbReference type="InterPro" id="IPR013201">
    <property type="entry name" value="Prot_inhib_I29"/>
</dbReference>
<dbReference type="Gene3D" id="3.90.70.10">
    <property type="entry name" value="Cysteine proteinases"/>
    <property type="match status" value="1"/>
</dbReference>
<dbReference type="SUPFAM" id="SSF54001">
    <property type="entry name" value="Cysteine proteinases"/>
    <property type="match status" value="1"/>
</dbReference>
<organism evidence="6">
    <name type="scientific">Chlorella variabilis</name>
    <name type="common">Green alga</name>
    <dbReference type="NCBI Taxonomy" id="554065"/>
    <lineage>
        <taxon>Eukaryota</taxon>
        <taxon>Viridiplantae</taxon>
        <taxon>Chlorophyta</taxon>
        <taxon>core chlorophytes</taxon>
        <taxon>Trebouxiophyceae</taxon>
        <taxon>Chlorellales</taxon>
        <taxon>Chlorellaceae</taxon>
        <taxon>Chlorella clade</taxon>
        <taxon>Chlorella</taxon>
    </lineage>
</organism>
<gene>
    <name evidence="5" type="ORF">CHLNCDRAFT_18068</name>
</gene>
<evidence type="ECO:0000313" key="5">
    <source>
        <dbReference type="EMBL" id="EFN59831.1"/>
    </source>
</evidence>
<keyword evidence="2" id="KW-1015">Disulfide bond</keyword>
<feature type="region of interest" description="Disordered" evidence="3">
    <location>
        <begin position="301"/>
        <end position="325"/>
    </location>
</feature>
<dbReference type="Pfam" id="PF08246">
    <property type="entry name" value="Inhibitor_I29"/>
    <property type="match status" value="1"/>
</dbReference>
<sequence>MCRLLQANLAKIVAHNARNDATYRLGLNAHADLTTDEFRLRYFGAKKASAQRFPRPKGDPFPYGDEVPPPKRDWRAEGKLTPVKDQHVGGAPCGCCYAFGGMAGVEAANTLYTGELTTLSEQEIVSCDELDYGCDGGLVCGDFSNVFEWIIKNGGIDTDADWPYEAKVTACQRRRMKKNRPVTINGHVDVPKHNETALMQSVSHTPTVAAVCCGDYLDQWHLYKSGVMGDSVQCTKPLDHSVLVAGYDTDAETGEAYWLIKNSWGSSWGEGGYMRLKRFQTHRNGQAGLATFPGYPYKNTPNPGQVRQAGGQRDAPYACGMLPPP</sequence>
<keyword evidence="6" id="KW-1185">Reference proteome</keyword>
<dbReference type="SMART" id="SM00645">
    <property type="entry name" value="Pept_C1"/>
    <property type="match status" value="1"/>
</dbReference>
<dbReference type="GO" id="GO:0008234">
    <property type="term" value="F:cysteine-type peptidase activity"/>
    <property type="evidence" value="ECO:0007669"/>
    <property type="project" value="InterPro"/>
</dbReference>
<dbReference type="InterPro" id="IPR025660">
    <property type="entry name" value="Pept_his_AS"/>
</dbReference>
<dbReference type="InParanoid" id="E1Z3E6"/>
<dbReference type="InterPro" id="IPR000668">
    <property type="entry name" value="Peptidase_C1A_C"/>
</dbReference>
<dbReference type="OMA" id="ITFSMSR"/>